<dbReference type="Pfam" id="PF06333">
    <property type="entry name" value="Med13_C"/>
    <property type="match status" value="1"/>
</dbReference>
<evidence type="ECO:0000313" key="17">
    <source>
        <dbReference type="Proteomes" id="UP000053599"/>
    </source>
</evidence>
<evidence type="ECO:0000313" key="16">
    <source>
        <dbReference type="EMBL" id="KIV83507.1"/>
    </source>
</evidence>
<feature type="domain" description="Mediator complex subunit Med13 C-terminal" evidence="13">
    <location>
        <begin position="1056"/>
        <end position="1375"/>
    </location>
</feature>
<dbReference type="InterPro" id="IPR021643">
    <property type="entry name" value="Mediator_Med13_N"/>
</dbReference>
<feature type="compositionally biased region" description="Polar residues" evidence="12">
    <location>
        <begin position="551"/>
        <end position="561"/>
    </location>
</feature>
<keyword evidence="8 11" id="KW-0539">Nucleus</keyword>
<dbReference type="EMBL" id="KN846952">
    <property type="protein sequence ID" value="KIV83507.1"/>
    <property type="molecule type" value="Genomic_DNA"/>
</dbReference>
<feature type="compositionally biased region" description="Polar residues" evidence="12">
    <location>
        <begin position="515"/>
        <end position="527"/>
    </location>
</feature>
<name>A0A0D1YL36_9EURO</name>
<dbReference type="PANTHER" id="PTHR48249">
    <property type="entry name" value="MEDIATOR OF RNA POLYMERASE II TRANSCRIPTION SUBUNIT 13"/>
    <property type="match status" value="1"/>
</dbReference>
<evidence type="ECO:0000259" key="13">
    <source>
        <dbReference type="Pfam" id="PF06333"/>
    </source>
</evidence>
<comment type="subunit">
    <text evidence="11">Component of the SRB8-11 complex, which itself associates with the Mediator complex.</text>
</comment>
<gene>
    <name evidence="16" type="ORF">PV11_05526</name>
</gene>
<dbReference type="STRING" id="1016849.A0A0D1YL36"/>
<evidence type="ECO:0000256" key="7">
    <source>
        <dbReference type="ARBA" id="ARBA00023163"/>
    </source>
</evidence>
<comment type="subcellular location">
    <subcellularLocation>
        <location evidence="1 11">Nucleus</location>
    </subcellularLocation>
</comment>
<dbReference type="OrthoDB" id="103819at2759"/>
<keyword evidence="5 11" id="KW-0805">Transcription regulation</keyword>
<evidence type="ECO:0000256" key="2">
    <source>
        <dbReference type="ARBA" id="ARBA00009354"/>
    </source>
</evidence>
<evidence type="ECO:0000259" key="14">
    <source>
        <dbReference type="Pfam" id="PF11597"/>
    </source>
</evidence>
<evidence type="ECO:0000256" key="11">
    <source>
        <dbReference type="RuleBase" id="RU364134"/>
    </source>
</evidence>
<evidence type="ECO:0000256" key="5">
    <source>
        <dbReference type="ARBA" id="ARBA00023015"/>
    </source>
</evidence>
<dbReference type="InterPro" id="IPR041285">
    <property type="entry name" value="MID_MedPIWI"/>
</dbReference>
<dbReference type="PANTHER" id="PTHR48249:SF3">
    <property type="entry name" value="MEDIATOR OF RNA POLYMERASE II TRANSCRIPTION SUBUNIT 13"/>
    <property type="match status" value="1"/>
</dbReference>
<dbReference type="HOGENOM" id="CLU_002210_0_0_1"/>
<keyword evidence="4 11" id="KW-0678">Repressor</keyword>
<dbReference type="Pfam" id="PF18296">
    <property type="entry name" value="MID_MedPIWI"/>
    <property type="match status" value="1"/>
</dbReference>
<keyword evidence="7 11" id="KW-0804">Transcription</keyword>
<organism evidence="16 17">
    <name type="scientific">Exophiala sideris</name>
    <dbReference type="NCBI Taxonomy" id="1016849"/>
    <lineage>
        <taxon>Eukaryota</taxon>
        <taxon>Fungi</taxon>
        <taxon>Dikarya</taxon>
        <taxon>Ascomycota</taxon>
        <taxon>Pezizomycotina</taxon>
        <taxon>Eurotiomycetes</taxon>
        <taxon>Chaetothyriomycetidae</taxon>
        <taxon>Chaetothyriales</taxon>
        <taxon>Herpotrichiellaceae</taxon>
        <taxon>Exophiala</taxon>
    </lineage>
</organism>
<evidence type="ECO:0000256" key="4">
    <source>
        <dbReference type="ARBA" id="ARBA00022491"/>
    </source>
</evidence>
<dbReference type="GO" id="GO:0045944">
    <property type="term" value="P:positive regulation of transcription by RNA polymerase II"/>
    <property type="evidence" value="ECO:0007669"/>
    <property type="project" value="TreeGrafter"/>
</dbReference>
<sequence>MVDGMATSLDFPHNCSTNVYTLNDFGEIAYIVCTVATPPTHDPSAFVSTPENTLARLRKTERQFREASILAALDVEARQLFTFYKKVDIANAKDQKTLLTKFGFVLRSNTCTIAYKTAARLPDLMKPEQAKLHRLFSTALISSIKLLPNGDSALQAFGPNLYMVERFPANSEDEGFASPKRWALHRIDLQIIPSGHIILTIAKERRQTFRQALDIEHDVQLAEHAKSSGAAVYLAPVGRVARFVGLPQGHDFNSGQSDHQNLDARLKLWRELLPAWMRNSLNNNAQVQDNCWIEAQIAVQETDRASTDDDSKSVSSVNSGNNASISWRTIFWPANLCFLLESKEPPALQAFGDNHDPLKFIQDWVAGVAQERLGDGEHQHELMNMAEEDDEPLFADNGTFDDPEPFQPSGPPAFPGNQSIYPTPPDVVMTHPTPGISSVDVMGMTPANLPGQSDTAQQLDEEMHDIEEAHTSSEMRAYYDEDLFEEMPEDQFGQEDTADEPNWDFFDQSGMETKPNPTTGSNPPNHLSRQEDAATPNVTHQAHQALREDGTQNTPAPSQRPATVLHDSPLPVESSGLRDTSHPMAPPQAEESMSEAPVKLEQQHDTFAHSTQSAGETDQKVRANGTNTHRHFSIYNGVHPPAEINRDNRYTANGEFWFDPDKTTLQSSRNPYKLTAKVNRPQSDSDDSDSSMESTSRSEEHNPNQNEQPTTLRPWTEYHPQSPSVTTHRGEVERTSVKQEIQELLDLLKPRSMQPPPLIRSETQNRVASVGQLTGQKFSQVANIMVDQYSQTSLISHKQIDADNEGSSAARIEIVADLSGINSSTNASTLAQLVSLKADHTKTRGRITNLKPDQICIRRGDQRLLASVSILPFWNTLNLQPENGSKDVTVFCLHPAGEDVADGCSNLLQRMSDTYNSCLLGSHAIGLLKGVTSTGLIAWDPKSTTSIAHTCQKVGTAIGAADNLSGTALVYMVSQDDSPASYLEVCQAFHGLFESFAAAANKQHISDIALQVVPRGFVASSESLVVPNQIAYIKLAIEVYNRLPPPQPKGSPAACDTAIVLSKVENTVHLQLASAYGSPLSAHGIILHLAYAITADKRWITAAWTDELGQVALSMSYCARRLGSSKKRPRREIFREMWHVSHDLASKHRGRWRLAIVKHGYLDTMEPVEWYDVFGSSTPAQQRCLPLILTMQLDPVYRLFPQPHQGKVGQTGLQNVYGTPVSTPQGGITSPDQLMPATPTPGGTSMMNASTPPEPGIDPNVDGDLSLVDPAEESWGVVLPYGVNQSKNMSVLLPAGVTGLLVKRRGPKVEDGHLSIEVNLLDCTVHVGPDTSKEPSPDELLEDVIRQYRGLLTLGVTRGCIDPLSECVPWHIATVIRGNGALGSVM</sequence>
<evidence type="ECO:0000256" key="3">
    <source>
        <dbReference type="ARBA" id="ARBA00019618"/>
    </source>
</evidence>
<feature type="domain" description="Mediator complex subunit Med13 N-terminal" evidence="14">
    <location>
        <begin position="9"/>
        <end position="340"/>
    </location>
</feature>
<evidence type="ECO:0000256" key="6">
    <source>
        <dbReference type="ARBA" id="ARBA00023159"/>
    </source>
</evidence>
<proteinExistence type="inferred from homology"/>
<evidence type="ECO:0000259" key="15">
    <source>
        <dbReference type="Pfam" id="PF18296"/>
    </source>
</evidence>
<feature type="domain" description="MID" evidence="15">
    <location>
        <begin position="886"/>
        <end position="1045"/>
    </location>
</feature>
<feature type="region of interest" description="Disordered" evidence="12">
    <location>
        <begin position="656"/>
        <end position="734"/>
    </location>
</feature>
<dbReference type="Proteomes" id="UP000053599">
    <property type="component" value="Unassembled WGS sequence"/>
</dbReference>
<evidence type="ECO:0000256" key="9">
    <source>
        <dbReference type="ARBA" id="ARBA00025661"/>
    </source>
</evidence>
<evidence type="ECO:0000256" key="1">
    <source>
        <dbReference type="ARBA" id="ARBA00004123"/>
    </source>
</evidence>
<evidence type="ECO:0000256" key="8">
    <source>
        <dbReference type="ARBA" id="ARBA00023242"/>
    </source>
</evidence>
<feature type="compositionally biased region" description="Acidic residues" evidence="12">
    <location>
        <begin position="491"/>
        <end position="502"/>
    </location>
</feature>
<dbReference type="InterPro" id="IPR051139">
    <property type="entry name" value="Mediator_complx_sub13"/>
</dbReference>
<accession>A0A0D1YL36</accession>
<keyword evidence="6 11" id="KW-0010">Activator</keyword>
<protein>
    <recommendedName>
        <fullName evidence="3 11">Mediator of RNA polymerase II transcription subunit 13</fullName>
    </recommendedName>
    <alternativeName>
        <fullName evidence="10 11">Mediator complex subunit 13</fullName>
    </alternativeName>
</protein>
<evidence type="ECO:0000256" key="10">
    <source>
        <dbReference type="ARBA" id="ARBA00032008"/>
    </source>
</evidence>
<reference evidence="16 17" key="1">
    <citation type="submission" date="2015-01" db="EMBL/GenBank/DDBJ databases">
        <title>The Genome Sequence of Exophiala sideris CBS121828.</title>
        <authorList>
            <consortium name="The Broad Institute Genomics Platform"/>
            <person name="Cuomo C."/>
            <person name="de Hoog S."/>
            <person name="Gorbushina A."/>
            <person name="Stielow B."/>
            <person name="Teixiera M."/>
            <person name="Abouelleil A."/>
            <person name="Chapman S.B."/>
            <person name="Priest M."/>
            <person name="Young S.K."/>
            <person name="Wortman J."/>
            <person name="Nusbaum C."/>
            <person name="Birren B."/>
        </authorList>
    </citation>
    <scope>NUCLEOTIDE SEQUENCE [LARGE SCALE GENOMIC DNA]</scope>
    <source>
        <strain evidence="16 17">CBS 121828</strain>
    </source>
</reference>
<dbReference type="Pfam" id="PF11597">
    <property type="entry name" value="Med13_N"/>
    <property type="match status" value="1"/>
</dbReference>
<dbReference type="GO" id="GO:0016592">
    <property type="term" value="C:mediator complex"/>
    <property type="evidence" value="ECO:0007669"/>
    <property type="project" value="InterPro"/>
</dbReference>
<evidence type="ECO:0000256" key="12">
    <source>
        <dbReference type="SAM" id="MobiDB-lite"/>
    </source>
</evidence>
<dbReference type="InterPro" id="IPR009401">
    <property type="entry name" value="Med13_C"/>
</dbReference>
<dbReference type="GO" id="GO:0003713">
    <property type="term" value="F:transcription coactivator activity"/>
    <property type="evidence" value="ECO:0007669"/>
    <property type="project" value="TreeGrafter"/>
</dbReference>
<comment type="similarity">
    <text evidence="2 11">Belongs to the Mediator complex subunit 13 family.</text>
</comment>
<feature type="compositionally biased region" description="Polar residues" evidence="12">
    <location>
        <begin position="703"/>
        <end position="727"/>
    </location>
</feature>
<feature type="region of interest" description="Disordered" evidence="12">
    <location>
        <begin position="491"/>
        <end position="619"/>
    </location>
</feature>
<comment type="function">
    <text evidence="9 11">Component of the SRB8-11 complex. The SRB8-11 complex is a regulatory module of the Mediator complex which is itself involved in regulation of basal and activated RNA polymerase II-dependent transcription. The SRB8-11 complex may be involved in the transcriptional repression of a subset of genes regulated by Mediator. It may inhibit the association of the Mediator complex with RNA polymerase II to form the holoenzyme complex.</text>
</comment>